<dbReference type="InterPro" id="IPR041698">
    <property type="entry name" value="Methyltransf_25"/>
</dbReference>
<feature type="domain" description="Methyltransferase" evidence="4">
    <location>
        <begin position="39"/>
        <end position="133"/>
    </location>
</feature>
<dbReference type="GO" id="GO:0008757">
    <property type="term" value="F:S-adenosylmethionine-dependent methyltransferase activity"/>
    <property type="evidence" value="ECO:0007669"/>
    <property type="project" value="InterPro"/>
</dbReference>
<dbReference type="Gene3D" id="3.40.50.150">
    <property type="entry name" value="Vaccinia Virus protein VP39"/>
    <property type="match status" value="1"/>
</dbReference>
<evidence type="ECO:0000256" key="1">
    <source>
        <dbReference type="ARBA" id="ARBA00022603"/>
    </source>
</evidence>
<dbReference type="Proteomes" id="UP000239290">
    <property type="component" value="Unassembled WGS sequence"/>
</dbReference>
<evidence type="ECO:0000259" key="4">
    <source>
        <dbReference type="Pfam" id="PF13649"/>
    </source>
</evidence>
<dbReference type="Pfam" id="PF13649">
    <property type="entry name" value="Methyltransf_25"/>
    <property type="match status" value="1"/>
</dbReference>
<gene>
    <name evidence="5" type="ORF">C5613_35200</name>
</gene>
<name>A0A2S8IRU6_RHOOP</name>
<evidence type="ECO:0000313" key="5">
    <source>
        <dbReference type="EMBL" id="PQP17122.1"/>
    </source>
</evidence>
<dbReference type="InterPro" id="IPR029063">
    <property type="entry name" value="SAM-dependent_MTases_sf"/>
</dbReference>
<evidence type="ECO:0000313" key="6">
    <source>
        <dbReference type="Proteomes" id="UP000239290"/>
    </source>
</evidence>
<accession>A0A2S8IRU6</accession>
<dbReference type="PROSITE" id="PS51585">
    <property type="entry name" value="SAM_MT_TPMT"/>
    <property type="match status" value="1"/>
</dbReference>
<dbReference type="SUPFAM" id="SSF53335">
    <property type="entry name" value="S-adenosyl-L-methionine-dependent methyltransferases"/>
    <property type="match status" value="1"/>
</dbReference>
<organism evidence="5 6">
    <name type="scientific">Rhodococcus opacus</name>
    <name type="common">Nocardia opaca</name>
    <dbReference type="NCBI Taxonomy" id="37919"/>
    <lineage>
        <taxon>Bacteria</taxon>
        <taxon>Bacillati</taxon>
        <taxon>Actinomycetota</taxon>
        <taxon>Actinomycetes</taxon>
        <taxon>Mycobacteriales</taxon>
        <taxon>Nocardiaceae</taxon>
        <taxon>Rhodococcus</taxon>
    </lineage>
</organism>
<dbReference type="PANTHER" id="PTHR43464:SF19">
    <property type="entry name" value="UBIQUINONE BIOSYNTHESIS O-METHYLTRANSFERASE, MITOCHONDRIAL"/>
    <property type="match status" value="1"/>
</dbReference>
<dbReference type="InterPro" id="IPR008854">
    <property type="entry name" value="TPMT"/>
</dbReference>
<evidence type="ECO:0000256" key="2">
    <source>
        <dbReference type="ARBA" id="ARBA00022679"/>
    </source>
</evidence>
<evidence type="ECO:0000256" key="3">
    <source>
        <dbReference type="ARBA" id="ARBA00022691"/>
    </source>
</evidence>
<proteinExistence type="predicted"/>
<dbReference type="AlphaFoldDB" id="A0A2S8IRU6"/>
<keyword evidence="3" id="KW-0949">S-adenosyl-L-methionine</keyword>
<comment type="caution">
    <text evidence="5">The sequence shown here is derived from an EMBL/GenBank/DDBJ whole genome shotgun (WGS) entry which is preliminary data.</text>
</comment>
<keyword evidence="2 5" id="KW-0808">Transferase</keyword>
<dbReference type="GO" id="GO:0032259">
    <property type="term" value="P:methylation"/>
    <property type="evidence" value="ECO:0007669"/>
    <property type="project" value="UniProtKB-KW"/>
</dbReference>
<dbReference type="EMBL" id="PUIO01000059">
    <property type="protein sequence ID" value="PQP17122.1"/>
    <property type="molecule type" value="Genomic_DNA"/>
</dbReference>
<reference evidence="6" key="1">
    <citation type="submission" date="2018-02" db="EMBL/GenBank/DDBJ databases">
        <title>Draft genome sequencing of Rhodococcus opacus KU647198.</title>
        <authorList>
            <person name="Zheng B.-X."/>
        </authorList>
    </citation>
    <scope>NUCLEOTIDE SEQUENCE [LARGE SCALE GENOMIC DNA]</scope>
    <source>
        <strain evidence="6">04-OD7</strain>
    </source>
</reference>
<sequence length="204" mass="21854">MTGRPWDASYHEGPAPWDVGRPQPAIVRVASEGGFAGAVLDAGCGTGENALHVASLGLQVLGVDVAETALAIARKKAHDRRIEVEFALADAFQLDRMGRRFDTVLDCGLFHTFDAAERPRYVASVASVTEHGGTVYVLCFSDAGPDTGPHPLSREELRAAFDPGDGWKVAAIESDRIETRFHDNGAPAWFATIERIQPTGGSAR</sequence>
<dbReference type="PANTHER" id="PTHR43464">
    <property type="entry name" value="METHYLTRANSFERASE"/>
    <property type="match status" value="1"/>
</dbReference>
<keyword evidence="1 5" id="KW-0489">Methyltransferase</keyword>
<protein>
    <submittedName>
        <fullName evidence="5">SAM-dependent methyltransferase</fullName>
    </submittedName>
</protein>
<dbReference type="CDD" id="cd02440">
    <property type="entry name" value="AdoMet_MTases"/>
    <property type="match status" value="1"/>
</dbReference>